<evidence type="ECO:0000313" key="8">
    <source>
        <dbReference type="EMBL" id="PIE20375.1"/>
    </source>
</evidence>
<dbReference type="PANTHER" id="PTHR45869:SF8">
    <property type="entry name" value="LAMG-LIKE JELLYROLL FOLD DOMAIN-CONTAINING PROTEIN"/>
    <property type="match status" value="1"/>
</dbReference>
<dbReference type="PANTHER" id="PTHR45869">
    <property type="entry name" value="C-REACTIVE PROTEIN-RELATED"/>
    <property type="match status" value="1"/>
</dbReference>
<dbReference type="SMART" id="SM00560">
    <property type="entry name" value="LamGL"/>
    <property type="match status" value="2"/>
</dbReference>
<dbReference type="Proteomes" id="UP000242733">
    <property type="component" value="Unassembled WGS sequence"/>
</dbReference>
<evidence type="ECO:0000256" key="3">
    <source>
        <dbReference type="ARBA" id="ARBA00022837"/>
    </source>
</evidence>
<evidence type="ECO:0000256" key="4">
    <source>
        <dbReference type="ARBA" id="ARBA00023157"/>
    </source>
</evidence>
<protein>
    <submittedName>
        <fullName evidence="8">Uncharacterized protein</fullName>
    </submittedName>
</protein>
<dbReference type="InterPro" id="IPR001791">
    <property type="entry name" value="Laminin_G"/>
</dbReference>
<accession>A0A2G6JAC1</accession>
<feature type="chain" id="PRO_5013889302" evidence="5">
    <location>
        <begin position="23"/>
        <end position="1685"/>
    </location>
</feature>
<gene>
    <name evidence="8" type="ORF">CSA61_02250</name>
</gene>
<keyword evidence="4" id="KW-1015">Disulfide bond</keyword>
<sequence>MILRSLLITLLSGIILSAPVVGADKCADVFPGSAYPNDHSAYKLTPLGASDRTLILRRGERLTLRGGTDVFYGNAQISSAAQIRVTGNGTVRLHFNGYLILRDEALINPLGNPENLVIYVNGFLWAEPRSQINAIVNVNGDTTLQRDALVNGALTVGGKFNNQQGRYLFNYDAVNNADFAGMCERSPTPLPAPILEYQFDECSLDSGVTDSAGNHDGTANNSSTTDNEQVINRALDLSANGTLDWVTLPQSSVDFLNDFSVSLWIKTGVSKNQQEILQALGSNASDDEIEIYLVSSDQVRIQVRDRGTTFNAGTTLTDDNWHHILVTREEREVCLYVDGGLADCRNSTRPGQISIGHPSAVILGQEQDAYGGDFDPQQAFDGLMDELKIYNAVLTTAHANQIYTQESAGNNADGSVRAPVNCATPLPAPLAEYRMDELLWDGTSGEVLDNTANAHHASIIDIENGSASTGHVTNIEDGKICRAGRVGRNRSTRSQYAIDTTVDINDDVGNSGSISFWYRSATAWRTDGRKVLFSAATASPDNKYFFLTKEANGRLRFGLENTSDADYRYNSTTAFNFPETEWVHIVTTWDMANQSMTLFVNGSEEINASFPSNLPLGEMLSLYMGDNRTRYIAGGGNASANGDFDEVLIFDQVLDSADVTQIYTNQNAGLNYDGSARVCEIVSLPPAPVADWRFDEDSWNGVDDVLDSSGNDYHGTAFSTSPSSDARLCNSADLTVSGTSDYLQMNKDALDGVEDFTVIVWVKTTATENSTILSVASEHPTVMANEAVMYFSSNNRFWPTITNRVFDSGTRFSRIPAMRDGAWHQLAWTREADSRQSCFYFDGLSQGCRTHPNADDSDPLSVATNGLIIGQEQDSVGGRFDRKQDWEGLLDEMLIFDSVLNQAQISEIRTNIMNSNNWDGSPRSCQAGVDHYTISHDTAGVTCVAEQITITARDSSGAPVDAGGASLSIATTLGKGNWLGALSGTSAFNDATPNDGQAVFTFASGESTAVLQLSYTDLGGNNSETFGFNVTDGAVTESSGAATASDDPDITFALQGLRFVDAAGNAVNIGSQIAGKASDSAPGADDLYIQAIKATDSAPESCSAAFSGSHTVQFSAECELPASCVAVGPQTFSLQSGGNAVSVPLHPETPDTPATFASIDMVFDADAKAPFSFTYNDAGRMQLHARTDVGLGSGDTFTANTASAPFVVRPFAFGFPEITATGVGATDPHSGDETGGAGFTAAGNDFSVAVNAYLYDVADDADSDGIPDAGADVTDNGTTDNFAGDVVLSMANYTPASGAAGQLTGTTTASMLATDGHSDIAVTLQYSEVGSVSIQAGHANYLGVSGLDITSVPEKVGRFYPDHFVLNSATVGAGCSAFTYMQQPFNSVVFQVEARNRFDVRTQNYDNENLNYLDPASFTYHAENADSADGNVLSGRLTYTTTSAINWIAGRYDFTSADFVFQRQGSSAGGLADGPYSSLQLGLSVLTEQDNRAFSAAAMNMNPATSGDCTSSANCTAVKLNGEQDLRYGRVRIQSAHAPETEDLPVPFAMQYWDGSAFVANPDDNCSLIPLTAISFDGNVIDATAASRTVTVGAGSTVGGLNISGADTDAQNGEFNLVFSAPGAATGGNDNTGAFPVSVQATDAWLRYDWDQDGSANDVILPDAIMTFGRARGNDRMIFWQERYQ</sequence>
<proteinExistence type="predicted"/>
<dbReference type="PROSITE" id="PS51828">
    <property type="entry name" value="PTX_2"/>
    <property type="match status" value="1"/>
</dbReference>
<feature type="domain" description="Laminin G" evidence="6">
    <location>
        <begin position="232"/>
        <end position="422"/>
    </location>
</feature>
<dbReference type="Pfam" id="PF13385">
    <property type="entry name" value="Laminin_G_3"/>
    <property type="match status" value="3"/>
</dbReference>
<dbReference type="GO" id="GO:0046872">
    <property type="term" value="F:metal ion binding"/>
    <property type="evidence" value="ECO:0007669"/>
    <property type="project" value="UniProtKB-KW"/>
</dbReference>
<dbReference type="InterPro" id="IPR051005">
    <property type="entry name" value="Pentraxin_domain"/>
</dbReference>
<evidence type="ECO:0000313" key="9">
    <source>
        <dbReference type="Proteomes" id="UP000242733"/>
    </source>
</evidence>
<evidence type="ECO:0000259" key="7">
    <source>
        <dbReference type="PROSITE" id="PS51828"/>
    </source>
</evidence>
<dbReference type="InterPro" id="IPR013320">
    <property type="entry name" value="ConA-like_dom_sf"/>
</dbReference>
<dbReference type="SUPFAM" id="SSF49899">
    <property type="entry name" value="Concanavalin A-like lectins/glucanases"/>
    <property type="match status" value="3"/>
</dbReference>
<dbReference type="Gene3D" id="2.60.120.200">
    <property type="match status" value="3"/>
</dbReference>
<evidence type="ECO:0000256" key="5">
    <source>
        <dbReference type="SAM" id="SignalP"/>
    </source>
</evidence>
<name>A0A2G6JAC1_NEPCE</name>
<comment type="caution">
    <text evidence="8">The sequence shown here is derived from an EMBL/GenBank/DDBJ whole genome shotgun (WGS) entry which is preliminary data.</text>
</comment>
<keyword evidence="2 5" id="KW-0732">Signal</keyword>
<dbReference type="InterPro" id="IPR046524">
    <property type="entry name" value="DUF6701"/>
</dbReference>
<dbReference type="Pfam" id="PF20419">
    <property type="entry name" value="DUF6701"/>
    <property type="match status" value="1"/>
</dbReference>
<dbReference type="EMBL" id="PDSG01000008">
    <property type="protein sequence ID" value="PIE20375.1"/>
    <property type="molecule type" value="Genomic_DNA"/>
</dbReference>
<feature type="signal peptide" evidence="5">
    <location>
        <begin position="1"/>
        <end position="22"/>
    </location>
</feature>
<reference evidence="8 9" key="1">
    <citation type="submission" date="2017-10" db="EMBL/GenBank/DDBJ databases">
        <title>Novel microbial diversity and functional potential in the marine mammal oral microbiome.</title>
        <authorList>
            <person name="Dudek N.K."/>
            <person name="Sun C.L."/>
            <person name="Burstein D."/>
            <person name="Kantor R.S."/>
            <person name="Aliaga Goltsman D.S."/>
            <person name="Bik E.M."/>
            <person name="Thomas B.C."/>
            <person name="Banfield J.F."/>
            <person name="Relman D.A."/>
        </authorList>
    </citation>
    <scope>NUCLEOTIDE SEQUENCE [LARGE SCALE GENOMIC DNA]</scope>
    <source>
        <strain evidence="8">DOLJORAL78_49_30</strain>
    </source>
</reference>
<dbReference type="PROSITE" id="PS50025">
    <property type="entry name" value="LAM_G_DOMAIN"/>
    <property type="match status" value="1"/>
</dbReference>
<dbReference type="SMART" id="SM00159">
    <property type="entry name" value="PTX"/>
    <property type="match status" value="1"/>
</dbReference>
<dbReference type="InterPro" id="IPR006558">
    <property type="entry name" value="LamG-like"/>
</dbReference>
<dbReference type="PRINTS" id="PR00895">
    <property type="entry name" value="PENTAXIN"/>
</dbReference>
<keyword evidence="1" id="KW-0479">Metal-binding</keyword>
<organism evidence="8 9">
    <name type="scientific">Neptuniibacter caesariensis</name>
    <dbReference type="NCBI Taxonomy" id="207954"/>
    <lineage>
        <taxon>Bacteria</taxon>
        <taxon>Pseudomonadati</taxon>
        <taxon>Pseudomonadota</taxon>
        <taxon>Gammaproteobacteria</taxon>
        <taxon>Oceanospirillales</taxon>
        <taxon>Oceanospirillaceae</taxon>
        <taxon>Neptuniibacter</taxon>
    </lineage>
</organism>
<evidence type="ECO:0000259" key="6">
    <source>
        <dbReference type="PROSITE" id="PS50025"/>
    </source>
</evidence>
<keyword evidence="3" id="KW-0106">Calcium</keyword>
<evidence type="ECO:0000256" key="1">
    <source>
        <dbReference type="ARBA" id="ARBA00022723"/>
    </source>
</evidence>
<dbReference type="InterPro" id="IPR001759">
    <property type="entry name" value="PTX_dom"/>
</dbReference>
<evidence type="ECO:0000256" key="2">
    <source>
        <dbReference type="ARBA" id="ARBA00022729"/>
    </source>
</evidence>
<feature type="domain" description="Pentraxin (PTX)" evidence="7">
    <location>
        <begin position="231"/>
        <end position="440"/>
    </location>
</feature>